<reference evidence="1 2" key="1">
    <citation type="submission" date="2019-03" db="EMBL/GenBank/DDBJ databases">
        <title>Genomic Encyclopedia of Type Strains, Phase IV (KMG-IV): sequencing the most valuable type-strain genomes for metagenomic binning, comparative biology and taxonomic classification.</title>
        <authorList>
            <person name="Goeker M."/>
        </authorList>
    </citation>
    <scope>NUCLEOTIDE SEQUENCE [LARGE SCALE GENOMIC DNA]</scope>
    <source>
        <strain evidence="1 2">DSM 7445</strain>
    </source>
</reference>
<proteinExistence type="predicted"/>
<dbReference type="EMBL" id="SLZQ01000009">
    <property type="protein sequence ID" value="TCS35836.1"/>
    <property type="molecule type" value="Genomic_DNA"/>
</dbReference>
<sequence>MKMAKANEQDMEQAIRLTAVLDNVEKGYFPPSGDPESEDNEPTFFDPDDQEHLRVFYERVMACIEAAPGGLMRVTWGFHTLMHNDIVDPDAETLELHPKLVQNAADATLLDWLDTLSKRDAKSDMHFVTGGVRLYVRTGFGAEVAVSGIGTSVREAIAAAMDQSDSKENGSGN</sequence>
<dbReference type="RefSeq" id="WP_132259511.1">
    <property type="nucleotide sequence ID" value="NZ_SLZQ01000009.1"/>
</dbReference>
<evidence type="ECO:0000313" key="1">
    <source>
        <dbReference type="EMBL" id="TCS35836.1"/>
    </source>
</evidence>
<keyword evidence="2" id="KW-1185">Reference proteome</keyword>
<gene>
    <name evidence="1" type="ORF">EDC30_109135</name>
</gene>
<organism evidence="1 2">
    <name type="scientific">Paucimonas lemoignei</name>
    <name type="common">Pseudomonas lemoignei</name>
    <dbReference type="NCBI Taxonomy" id="29443"/>
    <lineage>
        <taxon>Bacteria</taxon>
        <taxon>Pseudomonadati</taxon>
        <taxon>Pseudomonadota</taxon>
        <taxon>Betaproteobacteria</taxon>
        <taxon>Burkholderiales</taxon>
        <taxon>Burkholderiaceae</taxon>
        <taxon>Paucimonas</taxon>
    </lineage>
</organism>
<evidence type="ECO:0000313" key="2">
    <source>
        <dbReference type="Proteomes" id="UP000295382"/>
    </source>
</evidence>
<dbReference type="AlphaFoldDB" id="A0A4R3HRT1"/>
<name>A0A4R3HRT1_PAULE</name>
<comment type="caution">
    <text evidence="1">The sequence shown here is derived from an EMBL/GenBank/DDBJ whole genome shotgun (WGS) entry which is preliminary data.</text>
</comment>
<dbReference type="Proteomes" id="UP000295382">
    <property type="component" value="Unassembled WGS sequence"/>
</dbReference>
<protein>
    <submittedName>
        <fullName evidence="1">Uncharacterized protein</fullName>
    </submittedName>
</protein>
<dbReference type="OrthoDB" id="6901389at2"/>
<accession>A0A4R3HRT1</accession>